<dbReference type="AlphaFoldDB" id="A0A0C2GQH4"/>
<dbReference type="OrthoDB" id="2019572at2759"/>
<evidence type="ECO:0000313" key="1">
    <source>
        <dbReference type="EMBL" id="KIH63580.1"/>
    </source>
</evidence>
<gene>
    <name evidence="1" type="ORF">ANCDUO_06118</name>
</gene>
<reference evidence="1 2" key="1">
    <citation type="submission" date="2013-12" db="EMBL/GenBank/DDBJ databases">
        <title>Draft genome of the parsitic nematode Ancylostoma duodenale.</title>
        <authorList>
            <person name="Mitreva M."/>
        </authorList>
    </citation>
    <scope>NUCLEOTIDE SEQUENCE [LARGE SCALE GENOMIC DNA]</scope>
    <source>
        <strain evidence="1 2">Zhejiang</strain>
    </source>
</reference>
<protein>
    <submittedName>
        <fullName evidence="1">Uncharacterized protein</fullName>
    </submittedName>
</protein>
<sequence>MALHRYLSGVDAPLKTNLEMVQILKRLNETANADIEEFPSDRIKRRNVGTATAYISLVEDNICYHWSHNFTNF</sequence>
<proteinExistence type="predicted"/>
<evidence type="ECO:0000313" key="2">
    <source>
        <dbReference type="Proteomes" id="UP000054047"/>
    </source>
</evidence>
<keyword evidence="2" id="KW-1185">Reference proteome</keyword>
<accession>A0A0C2GQH4</accession>
<dbReference type="EMBL" id="KN728575">
    <property type="protein sequence ID" value="KIH63580.1"/>
    <property type="molecule type" value="Genomic_DNA"/>
</dbReference>
<dbReference type="Proteomes" id="UP000054047">
    <property type="component" value="Unassembled WGS sequence"/>
</dbReference>
<name>A0A0C2GQH4_9BILA</name>
<organism evidence="1 2">
    <name type="scientific">Ancylostoma duodenale</name>
    <dbReference type="NCBI Taxonomy" id="51022"/>
    <lineage>
        <taxon>Eukaryota</taxon>
        <taxon>Metazoa</taxon>
        <taxon>Ecdysozoa</taxon>
        <taxon>Nematoda</taxon>
        <taxon>Chromadorea</taxon>
        <taxon>Rhabditida</taxon>
        <taxon>Rhabditina</taxon>
        <taxon>Rhabditomorpha</taxon>
        <taxon>Strongyloidea</taxon>
        <taxon>Ancylostomatidae</taxon>
        <taxon>Ancylostomatinae</taxon>
        <taxon>Ancylostoma</taxon>
    </lineage>
</organism>